<name>A0A1S2VF23_9BACT</name>
<evidence type="ECO:0000313" key="3">
    <source>
        <dbReference type="EMBL" id="OIN56488.1"/>
    </source>
</evidence>
<keyword evidence="3" id="KW-0540">Nuclease</keyword>
<proteinExistence type="inferred from homology"/>
<dbReference type="Gene3D" id="3.40.1440.10">
    <property type="entry name" value="GIY-YIG endonuclease"/>
    <property type="match status" value="1"/>
</dbReference>
<accession>A0A1S2VF23</accession>
<evidence type="ECO:0000259" key="2">
    <source>
        <dbReference type="PROSITE" id="PS50164"/>
    </source>
</evidence>
<evidence type="ECO:0000256" key="1">
    <source>
        <dbReference type="ARBA" id="ARBA00007435"/>
    </source>
</evidence>
<dbReference type="AlphaFoldDB" id="A0A1S2VF23"/>
<comment type="similarity">
    <text evidence="1">Belongs to the UPF0213 family.</text>
</comment>
<dbReference type="SMART" id="SM00465">
    <property type="entry name" value="GIYc"/>
    <property type="match status" value="1"/>
</dbReference>
<dbReference type="SUPFAM" id="SSF82771">
    <property type="entry name" value="GIY-YIG endonuclease"/>
    <property type="match status" value="1"/>
</dbReference>
<reference evidence="3 4" key="1">
    <citation type="submission" date="2016-10" db="EMBL/GenBank/DDBJ databases">
        <title>Arsenicibacter rosenii gen. nov., sp. nov., an efficient arsenic-methylating bacterium isolated from an arsenic-contaminated paddy soil.</title>
        <authorList>
            <person name="Huang K."/>
        </authorList>
    </citation>
    <scope>NUCLEOTIDE SEQUENCE [LARGE SCALE GENOMIC DNA]</scope>
    <source>
        <strain evidence="3 4">SM-1</strain>
    </source>
</reference>
<dbReference type="InterPro" id="IPR035901">
    <property type="entry name" value="GIY-YIG_endonuc_sf"/>
</dbReference>
<dbReference type="OrthoDB" id="1495241at2"/>
<feature type="domain" description="GIY-YIG" evidence="2">
    <location>
        <begin position="4"/>
        <end position="82"/>
    </location>
</feature>
<dbReference type="GO" id="GO:0004519">
    <property type="term" value="F:endonuclease activity"/>
    <property type="evidence" value="ECO:0007669"/>
    <property type="project" value="UniProtKB-KW"/>
</dbReference>
<keyword evidence="3" id="KW-0255">Endonuclease</keyword>
<organism evidence="3 4">
    <name type="scientific">Arsenicibacter rosenii</name>
    <dbReference type="NCBI Taxonomy" id="1750698"/>
    <lineage>
        <taxon>Bacteria</taxon>
        <taxon>Pseudomonadati</taxon>
        <taxon>Bacteroidota</taxon>
        <taxon>Cytophagia</taxon>
        <taxon>Cytophagales</taxon>
        <taxon>Spirosomataceae</taxon>
        <taxon>Arsenicibacter</taxon>
    </lineage>
</organism>
<keyword evidence="3" id="KW-0378">Hydrolase</keyword>
<keyword evidence="4" id="KW-1185">Reference proteome</keyword>
<dbReference type="PANTHER" id="PTHR34477">
    <property type="entry name" value="UPF0213 PROTEIN YHBQ"/>
    <property type="match status" value="1"/>
</dbReference>
<dbReference type="Pfam" id="PF01541">
    <property type="entry name" value="GIY-YIG"/>
    <property type="match status" value="1"/>
</dbReference>
<evidence type="ECO:0000313" key="4">
    <source>
        <dbReference type="Proteomes" id="UP000181790"/>
    </source>
</evidence>
<dbReference type="EMBL" id="MORL01000022">
    <property type="protein sequence ID" value="OIN56488.1"/>
    <property type="molecule type" value="Genomic_DNA"/>
</dbReference>
<comment type="caution">
    <text evidence="3">The sequence shown here is derived from an EMBL/GenBank/DDBJ whole genome shotgun (WGS) entry which is preliminary data.</text>
</comment>
<dbReference type="PROSITE" id="PS50164">
    <property type="entry name" value="GIY_YIG"/>
    <property type="match status" value="1"/>
</dbReference>
<gene>
    <name evidence="3" type="ORF">BLX24_24530</name>
</gene>
<dbReference type="InterPro" id="IPR050190">
    <property type="entry name" value="UPF0213_domain"/>
</dbReference>
<protein>
    <submittedName>
        <fullName evidence="3">Endonuclease</fullName>
    </submittedName>
</protein>
<dbReference type="InterPro" id="IPR000305">
    <property type="entry name" value="GIY-YIG_endonuc"/>
</dbReference>
<dbReference type="RefSeq" id="WP_071505873.1">
    <property type="nucleotide sequence ID" value="NZ_MORL01000022.1"/>
</dbReference>
<dbReference type="Proteomes" id="UP000181790">
    <property type="component" value="Unassembled WGS sequence"/>
</dbReference>
<sequence>MPDFAFYVYITTNPEKHVLYTGVTNDLVRRMQEHYDARGKDDTFAGKYFCYNLVYWEFHKYIRNAIDREKEIKGWRRAKKIALIESFNPEWLFLNGEIQG</sequence>
<dbReference type="PANTHER" id="PTHR34477:SF5">
    <property type="entry name" value="BSL5627 PROTEIN"/>
    <property type="match status" value="1"/>
</dbReference>
<dbReference type="CDD" id="cd10448">
    <property type="entry name" value="GIY-YIG_unchar_3"/>
    <property type="match status" value="1"/>
</dbReference>